<keyword evidence="2" id="KW-1185">Reference proteome</keyword>
<name>A0ABU3NY47_9FIRM</name>
<evidence type="ECO:0000313" key="2">
    <source>
        <dbReference type="Proteomes" id="UP001254848"/>
    </source>
</evidence>
<protein>
    <submittedName>
        <fullName evidence="1">Uncharacterized protein</fullName>
    </submittedName>
</protein>
<accession>A0ABU3NY47</accession>
<proteinExistence type="predicted"/>
<evidence type="ECO:0000313" key="1">
    <source>
        <dbReference type="EMBL" id="MDT8901725.1"/>
    </source>
</evidence>
<dbReference type="EMBL" id="JAUOZS010000001">
    <property type="protein sequence ID" value="MDT8901725.1"/>
    <property type="molecule type" value="Genomic_DNA"/>
</dbReference>
<sequence>MSQKKPRVPFRQQVITEAFNPLIPTEVFIELNPELVQFYENEYIPENYSVFSGKYYKSSSCFPRRFCLPRPCTPV</sequence>
<dbReference type="Proteomes" id="UP001254848">
    <property type="component" value="Unassembled WGS sequence"/>
</dbReference>
<dbReference type="RefSeq" id="WP_413780229.1">
    <property type="nucleotide sequence ID" value="NZ_JAUOZS010000001.1"/>
</dbReference>
<reference evidence="1 2" key="1">
    <citation type="submission" date="2023-07" db="EMBL/GenBank/DDBJ databases">
        <title>The novel representative of Negativicutes class, Anaeroselena agilis gen. nov. sp. nov.</title>
        <authorList>
            <person name="Prokofeva M.I."/>
            <person name="Elcheninov A.G."/>
            <person name="Klyukina A."/>
            <person name="Kublanov I.V."/>
            <person name="Frolov E.N."/>
            <person name="Podosokorskaya O.A."/>
        </authorList>
    </citation>
    <scope>NUCLEOTIDE SEQUENCE [LARGE SCALE GENOMIC DNA]</scope>
    <source>
        <strain evidence="1 2">4137-cl</strain>
    </source>
</reference>
<gene>
    <name evidence="1" type="ORF">Q4T40_10760</name>
</gene>
<organism evidence="1 2">
    <name type="scientific">Anaeroselena agilis</name>
    <dbReference type="NCBI Taxonomy" id="3063788"/>
    <lineage>
        <taxon>Bacteria</taxon>
        <taxon>Bacillati</taxon>
        <taxon>Bacillota</taxon>
        <taxon>Negativicutes</taxon>
        <taxon>Acetonemataceae</taxon>
        <taxon>Anaeroselena</taxon>
    </lineage>
</organism>
<comment type="caution">
    <text evidence="1">The sequence shown here is derived from an EMBL/GenBank/DDBJ whole genome shotgun (WGS) entry which is preliminary data.</text>
</comment>